<dbReference type="Gene3D" id="1.20.5.3800">
    <property type="match status" value="1"/>
</dbReference>
<sequence>MLCVEEIHVRLRRVEQKVKAARARHRANRKFRGHKSPSEVRRREYGETLFLLNQLPAELLYDEIDVSDNPSYPPSYTSCDETDWFAGNEWCEGTYS</sequence>
<proteinExistence type="predicted"/>
<accession>A0A2Z5FPQ0</accession>
<organism evidence="1">
    <name type="scientific">Peanut stunt virus</name>
    <dbReference type="NCBI Taxonomy" id="12313"/>
    <lineage>
        <taxon>Viruses</taxon>
        <taxon>Riboviria</taxon>
        <taxon>Orthornavirae</taxon>
        <taxon>Kitrinoviricota</taxon>
        <taxon>Alsuviricetes</taxon>
        <taxon>Martellivirales</taxon>
        <taxon>Bromoviridae</taxon>
        <taxon>Cucumovirus</taxon>
        <taxon>Cucumovirus PSV</taxon>
    </lineage>
</organism>
<reference evidence="1" key="1">
    <citation type="submission" date="2017-05" db="EMBL/GenBank/DDBJ databases">
        <title>Complete genome sequence of two Iranian peanut stunt virus isolates from alfalfa and peanut.</title>
        <authorList>
            <person name="Amid-Motlagh M.H."/>
            <person name="Massumi H."/>
            <person name="Heydarnejad J."/>
        </authorList>
    </citation>
    <scope>NUCLEOTIDE SEQUENCE</scope>
    <source>
        <strain evidence="1">Gi.As.Ar</strain>
    </source>
</reference>
<dbReference type="Pfam" id="PF03263">
    <property type="entry name" value="Cucumo_2B"/>
    <property type="match status" value="1"/>
</dbReference>
<protein>
    <submittedName>
        <fullName evidence="1">2b protein</fullName>
    </submittedName>
</protein>
<dbReference type="InterPro" id="IPR004946">
    <property type="entry name" value="Cucumo_2B"/>
</dbReference>
<evidence type="ECO:0000313" key="1">
    <source>
        <dbReference type="EMBL" id="AXC08648.1"/>
    </source>
</evidence>
<name>A0A2Z5FPQ0_9BROM</name>
<dbReference type="EMBL" id="MF170158">
    <property type="protein sequence ID" value="AXC08648.1"/>
    <property type="molecule type" value="Genomic_RNA"/>
</dbReference>